<dbReference type="SUPFAM" id="SSF48452">
    <property type="entry name" value="TPR-like"/>
    <property type="match status" value="1"/>
</dbReference>
<evidence type="ECO:0000313" key="3">
    <source>
        <dbReference type="EMBL" id="CRZ05801.1"/>
    </source>
</evidence>
<dbReference type="InterPro" id="IPR051722">
    <property type="entry name" value="Endocytosis_PI4K-reg_protein"/>
</dbReference>
<dbReference type="PANTHER" id="PTHR23083">
    <property type="entry name" value="TETRATRICOPEPTIDE REPEAT PROTEIN, TPR"/>
    <property type="match status" value="1"/>
</dbReference>
<dbReference type="InterPro" id="IPR019734">
    <property type="entry name" value="TPR_rpt"/>
</dbReference>
<protein>
    <submittedName>
        <fullName evidence="3">Uncharacterized protein</fullName>
    </submittedName>
</protein>
<name>A0A0H5QW24_9EUKA</name>
<dbReference type="PANTHER" id="PTHR23083:SF464">
    <property type="entry name" value="TETRATRICOPEPTIDE REPEAT DOMAIN 7, ISOFORM A"/>
    <property type="match status" value="1"/>
</dbReference>
<sequence>MANTDCISRLVGDWAILQGVADRLPATDRGLALCLQGDVALFVDRAPDSARLLYDQAVKISPNIPDGHFRLACLQLFPDESTLFDGCGHLPASISQLSLSTLKTALESLKCIAFPETDSFYRSQNGSTTRPYRWILLIEALALRALLTEKFGNLTESYTMYSELWKYVVAPNFEMTASISTPVVDVAAAETDSKLYERGQLAAKVRARRICNVTVAIIIGKCRLKLRLGHHAAFVNTFRKYCTNSVLSAPAVRQGLFQRCADLLVFYHLPLYAVYSTDKSGKSESIIRTPFEEASLLVGLVLDPGQPSEPAPECLAGCRRTMRLILASCDRFGSIADLYRDDLAVDLSNHYLWYIRALALYASEHFTEAFLCVKLSLELSPRHACRLLFAAKLALNHLSNASQAVQFSISARNLCDTDHFLRAVCEFAIASSSERHAYEVETFSKRKVIQQQAIDASVIASQAQPRNQKVVFAAAAIQADIREVDMALRLVKYSLTLNSTHHPSWQLLALLISSQKKYDEAVEACNMAMAECYPTVTSELMFIKARILSARISSEVLAPAELSAIIARCLATFRDMLPRVFSPEQIANVNIDQFSCPTLLRSASCSDDPPNVAQVGLSVNARQKCFRFYSSMCLKQDDPDALKYRTLLALAELYEQIARLLNLPDFLLHAFNFVEYACDLGASSWLPDIYATMARLYKSSGDLPLAVSYVESALAFDGNHTDSLTLMGAINHKMDRAVIAHENLINALRIDSTLHNSWLEMGAVLKGQGKYEAASDAILTSLELERTAPAESFYTIRRTI</sequence>
<reference evidence="3" key="1">
    <citation type="submission" date="2015-04" db="EMBL/GenBank/DDBJ databases">
        <title>The genome sequence of the plant pathogenic Rhizarian Plasmodiophora brassicae reveals insights in its biotrophic life cycle and the origin of chitin synthesis.</title>
        <authorList>
            <person name="Schwelm A."/>
            <person name="Fogelqvist J."/>
            <person name="Knaust A."/>
            <person name="Julke S."/>
            <person name="Lilja T."/>
            <person name="Dhandapani V."/>
            <person name="Bonilla-Rosso G."/>
            <person name="Karlsson M."/>
            <person name="Shevchenko A."/>
            <person name="Choi S.R."/>
            <person name="Kim H.G."/>
            <person name="Park J.Y."/>
            <person name="Lim Y.P."/>
            <person name="Ludwig-Muller J."/>
            <person name="Dixelius C."/>
        </authorList>
    </citation>
    <scope>NUCLEOTIDE SEQUENCE</scope>
    <source>
        <tissue evidence="3">Potato root galls</tissue>
    </source>
</reference>
<comment type="function">
    <text evidence="1">Involved in endocytosis.</text>
</comment>
<dbReference type="AlphaFoldDB" id="A0A0H5QW24"/>
<dbReference type="Gene3D" id="1.25.40.10">
    <property type="entry name" value="Tetratricopeptide repeat domain"/>
    <property type="match status" value="2"/>
</dbReference>
<dbReference type="InterPro" id="IPR011990">
    <property type="entry name" value="TPR-like_helical_dom_sf"/>
</dbReference>
<organism evidence="3">
    <name type="scientific">Spongospora subterranea</name>
    <dbReference type="NCBI Taxonomy" id="70186"/>
    <lineage>
        <taxon>Eukaryota</taxon>
        <taxon>Sar</taxon>
        <taxon>Rhizaria</taxon>
        <taxon>Endomyxa</taxon>
        <taxon>Phytomyxea</taxon>
        <taxon>Plasmodiophorida</taxon>
        <taxon>Plasmodiophoridae</taxon>
        <taxon>Spongospora</taxon>
    </lineage>
</organism>
<proteinExistence type="inferred from homology"/>
<dbReference type="EMBL" id="HACM01005359">
    <property type="protein sequence ID" value="CRZ05801.1"/>
    <property type="molecule type" value="Transcribed_RNA"/>
</dbReference>
<evidence type="ECO:0000256" key="2">
    <source>
        <dbReference type="ARBA" id="ARBA00038251"/>
    </source>
</evidence>
<evidence type="ECO:0000256" key="1">
    <source>
        <dbReference type="ARBA" id="ARBA00002550"/>
    </source>
</evidence>
<dbReference type="SMART" id="SM00028">
    <property type="entry name" value="TPR"/>
    <property type="match status" value="4"/>
</dbReference>
<accession>A0A0H5QW24</accession>
<comment type="similarity">
    <text evidence="2">Belongs to the YPP1 family.</text>
</comment>